<dbReference type="Proteomes" id="UP000583800">
    <property type="component" value="Unassembled WGS sequence"/>
</dbReference>
<organism evidence="2 3">
    <name type="scientific">Nonomuraea muscovyensis</name>
    <dbReference type="NCBI Taxonomy" id="1124761"/>
    <lineage>
        <taxon>Bacteria</taxon>
        <taxon>Bacillati</taxon>
        <taxon>Actinomycetota</taxon>
        <taxon>Actinomycetes</taxon>
        <taxon>Streptosporangiales</taxon>
        <taxon>Streptosporangiaceae</taxon>
        <taxon>Nonomuraea</taxon>
    </lineage>
</organism>
<protein>
    <recommendedName>
        <fullName evidence="4">DUF3592 domain-containing protein</fullName>
    </recommendedName>
</protein>
<evidence type="ECO:0000313" key="3">
    <source>
        <dbReference type="Proteomes" id="UP000583800"/>
    </source>
</evidence>
<evidence type="ECO:0000256" key="1">
    <source>
        <dbReference type="SAM" id="Phobius"/>
    </source>
</evidence>
<comment type="caution">
    <text evidence="2">The sequence shown here is derived from an EMBL/GenBank/DDBJ whole genome shotgun (WGS) entry which is preliminary data.</text>
</comment>
<dbReference type="EMBL" id="JACHJB010000001">
    <property type="protein sequence ID" value="MBB6344458.1"/>
    <property type="molecule type" value="Genomic_DNA"/>
</dbReference>
<keyword evidence="3" id="KW-1185">Reference proteome</keyword>
<name>A0A7X0BXI3_9ACTN</name>
<keyword evidence="1" id="KW-0812">Transmembrane</keyword>
<keyword evidence="1" id="KW-0472">Membrane</keyword>
<accession>A0A7X0BXI3</accession>
<feature type="transmembrane region" description="Helical" evidence="1">
    <location>
        <begin position="6"/>
        <end position="28"/>
    </location>
</feature>
<dbReference type="AlphaFoldDB" id="A0A7X0BXI3"/>
<reference evidence="2 3" key="1">
    <citation type="submission" date="2020-08" db="EMBL/GenBank/DDBJ databases">
        <title>Sequencing the genomes of 1000 actinobacteria strains.</title>
        <authorList>
            <person name="Klenk H.-P."/>
        </authorList>
    </citation>
    <scope>NUCLEOTIDE SEQUENCE [LARGE SCALE GENOMIC DNA]</scope>
    <source>
        <strain evidence="2 3">DSM 45913</strain>
    </source>
</reference>
<keyword evidence="1" id="KW-1133">Transmembrane helix</keyword>
<evidence type="ECO:0008006" key="4">
    <source>
        <dbReference type="Google" id="ProtNLM"/>
    </source>
</evidence>
<proteinExistence type="predicted"/>
<evidence type="ECO:0000313" key="2">
    <source>
        <dbReference type="EMBL" id="MBB6344458.1"/>
    </source>
</evidence>
<sequence>MTDLFQYLPLLFVAFGLVIILVSIRGIINGRRFVRQAQRVQGVVSDVRTRFAGQGEHLRANQWPILTFTTLAGQEITTEAATASRLGIGHETEVLYDPQDPTTAVSAENAGGSYGGIIVGLIAVVIGVVFFFGFWDGGSESGCEIQRPDGSFESVACPPGIGIGG</sequence>
<dbReference type="RefSeq" id="WP_185082570.1">
    <property type="nucleotide sequence ID" value="NZ_JACHJB010000001.1"/>
</dbReference>
<gene>
    <name evidence="2" type="ORF">FHU36_000967</name>
</gene>
<feature type="transmembrane region" description="Helical" evidence="1">
    <location>
        <begin position="114"/>
        <end position="135"/>
    </location>
</feature>